<evidence type="ECO:0000256" key="1">
    <source>
        <dbReference type="ARBA" id="ARBA00004442"/>
    </source>
</evidence>
<gene>
    <name evidence="5" type="ORF">SAMN04488009_2788</name>
</gene>
<keyword evidence="2" id="KW-0472">Membrane</keyword>
<dbReference type="InterPro" id="IPR041700">
    <property type="entry name" value="OMP_b-brl_3"/>
</dbReference>
<comment type="caution">
    <text evidence="5">The sequence shown here is derived from an EMBL/GenBank/DDBJ whole genome shotgun (WGS) entry which is preliminary data.</text>
</comment>
<keyword evidence="3" id="KW-0998">Cell outer membrane</keyword>
<keyword evidence="6" id="KW-1185">Reference proteome</keyword>
<evidence type="ECO:0000256" key="3">
    <source>
        <dbReference type="ARBA" id="ARBA00023237"/>
    </source>
</evidence>
<dbReference type="EMBL" id="FZNV01000003">
    <property type="protein sequence ID" value="SNR60721.1"/>
    <property type="molecule type" value="Genomic_DNA"/>
</dbReference>
<name>A0ABY1SJX9_9FLAO</name>
<dbReference type="PANTHER" id="PTHR40980">
    <property type="entry name" value="PLUG DOMAIN-CONTAINING PROTEIN"/>
    <property type="match status" value="1"/>
</dbReference>
<dbReference type="Proteomes" id="UP000198337">
    <property type="component" value="Unassembled WGS sequence"/>
</dbReference>
<protein>
    <submittedName>
        <fullName evidence="5">Outer membrane receptor proteins, mostly Fe transport</fullName>
    </submittedName>
</protein>
<feature type="domain" description="Outer membrane protein beta-barrel" evidence="4">
    <location>
        <begin position="381"/>
        <end position="785"/>
    </location>
</feature>
<reference evidence="5 6" key="1">
    <citation type="submission" date="2017-06" db="EMBL/GenBank/DDBJ databases">
        <authorList>
            <person name="Varghese N."/>
            <person name="Submissions S."/>
        </authorList>
    </citation>
    <scope>NUCLEOTIDE SEQUENCE [LARGE SCALE GENOMIC DNA]</scope>
    <source>
        <strain evidence="5 6">DSM 19840</strain>
    </source>
</reference>
<dbReference type="InterPro" id="IPR036942">
    <property type="entry name" value="Beta-barrel_TonB_sf"/>
</dbReference>
<evidence type="ECO:0000259" key="4">
    <source>
        <dbReference type="Pfam" id="PF14905"/>
    </source>
</evidence>
<organism evidence="5 6">
    <name type="scientific">Maribacter sedimenticola</name>
    <dbReference type="NCBI Taxonomy" id="228956"/>
    <lineage>
        <taxon>Bacteria</taxon>
        <taxon>Pseudomonadati</taxon>
        <taxon>Bacteroidota</taxon>
        <taxon>Flavobacteriia</taxon>
        <taxon>Flavobacteriales</taxon>
        <taxon>Flavobacteriaceae</taxon>
        <taxon>Maribacter</taxon>
    </lineage>
</organism>
<dbReference type="InterPro" id="IPR008969">
    <property type="entry name" value="CarboxyPept-like_regulatory"/>
</dbReference>
<dbReference type="Pfam" id="PF13715">
    <property type="entry name" value="CarbopepD_reg_2"/>
    <property type="match status" value="1"/>
</dbReference>
<proteinExistence type="predicted"/>
<evidence type="ECO:0000313" key="6">
    <source>
        <dbReference type="Proteomes" id="UP000198337"/>
    </source>
</evidence>
<sequence>MIYNPKLALKILLTTLLFVLGITQSILAQTYELKGSIKDQNQEPIPFASVFLLQVSDSTMVKGTSADEDGAFIMDNINEGLYFLQASYIGQTSEYLALEIFMDTRIGAILIPQRAEELNEVTVVGNRPAVERKVDRIVFNVENTALSQNSSWDILRQTPGVIVNNDELKVRNQATTVYINNRKVQLSAEEVRSLLENYQGEHIKSVEVIHNPPASYDAEGGSVLNIITSKNVSLGYKGNVSAGYTQGVFPKYNFGTSHFYKTNKLNVNANYNYVPKKEYKGLLNTINFKDERGVFSIWHTDFDQIIRTQAHIAALNIDYEIDDRNVLSLTTNTQLQPKRDAEYFQETIIRNGAGIIDSTFTTNSYLDEKKTNLSGDLTFKHTFKDQGSLNANAHYTYFDFNRGQDVGSDYFLPDGSFVREYNFFTIADQQIDIKTAQLDYSNYFGSISFETGVKGSFIDSKSTLDYFLQNNGSQFIANLSDDYTYDENVYSAYVSLSKDWEKWSIKSGLRAEQTKSTGVSASVTTINDLEYLEFFPSVFVLHTINDDHSISLDYSRKLKRPRYDDLNPFRTYINERTFEEGNPNLTPNFSHNFNLNYTLQQEYFFDFYYRDNGRYISTLTFQDNTNLVVRDVTQNVLKSTSYGIDFTYGKSISNNWYLYSYISLFHEDETFLAVQSNENSFALDYQGAYVDLTNYLTLSKDGTFKGELGFVYLSGYLQGSYIQDELMNLTLGLRKSFNKNRMVLSLSANDLLNKYNTYFTSTYLNQDNRFLSTPETQYVKFGFTYNFGNFRLEDNQRDIDKIERDRLDN</sequence>
<keyword evidence="5" id="KW-0675">Receptor</keyword>
<evidence type="ECO:0000313" key="5">
    <source>
        <dbReference type="EMBL" id="SNR60721.1"/>
    </source>
</evidence>
<dbReference type="PANTHER" id="PTHR40980:SF4">
    <property type="entry name" value="TONB-DEPENDENT RECEPTOR-LIKE BETA-BARREL DOMAIN-CONTAINING PROTEIN"/>
    <property type="match status" value="1"/>
</dbReference>
<comment type="subcellular location">
    <subcellularLocation>
        <location evidence="1">Cell outer membrane</location>
    </subcellularLocation>
</comment>
<accession>A0ABY1SJX9</accession>
<dbReference type="SUPFAM" id="SSF49464">
    <property type="entry name" value="Carboxypeptidase regulatory domain-like"/>
    <property type="match status" value="1"/>
</dbReference>
<dbReference type="SUPFAM" id="SSF56935">
    <property type="entry name" value="Porins"/>
    <property type="match status" value="1"/>
</dbReference>
<dbReference type="Gene3D" id="2.40.170.20">
    <property type="entry name" value="TonB-dependent receptor, beta-barrel domain"/>
    <property type="match status" value="1"/>
</dbReference>
<dbReference type="Pfam" id="PF14905">
    <property type="entry name" value="OMP_b-brl_3"/>
    <property type="match status" value="1"/>
</dbReference>
<evidence type="ECO:0000256" key="2">
    <source>
        <dbReference type="ARBA" id="ARBA00023136"/>
    </source>
</evidence>